<dbReference type="Proteomes" id="UP001159363">
    <property type="component" value="Chromosome 4"/>
</dbReference>
<dbReference type="CDD" id="cd01650">
    <property type="entry name" value="RT_nLTR_like"/>
    <property type="match status" value="1"/>
</dbReference>
<organism evidence="3 4">
    <name type="scientific">Dryococelus australis</name>
    <dbReference type="NCBI Taxonomy" id="614101"/>
    <lineage>
        <taxon>Eukaryota</taxon>
        <taxon>Metazoa</taxon>
        <taxon>Ecdysozoa</taxon>
        <taxon>Arthropoda</taxon>
        <taxon>Hexapoda</taxon>
        <taxon>Insecta</taxon>
        <taxon>Pterygota</taxon>
        <taxon>Neoptera</taxon>
        <taxon>Polyneoptera</taxon>
        <taxon>Phasmatodea</taxon>
        <taxon>Verophasmatodea</taxon>
        <taxon>Anareolatae</taxon>
        <taxon>Phasmatidae</taxon>
        <taxon>Eurycanthinae</taxon>
        <taxon>Dryococelus</taxon>
    </lineage>
</organism>
<protein>
    <recommendedName>
        <fullName evidence="2">Reverse transcriptase domain-containing protein</fullName>
    </recommendedName>
</protein>
<dbReference type="EMBL" id="JARBHB010000005">
    <property type="protein sequence ID" value="KAJ8882594.1"/>
    <property type="molecule type" value="Genomic_DNA"/>
</dbReference>
<feature type="region of interest" description="Disordered" evidence="1">
    <location>
        <begin position="161"/>
        <end position="197"/>
    </location>
</feature>
<dbReference type="PANTHER" id="PTHR19446">
    <property type="entry name" value="REVERSE TRANSCRIPTASES"/>
    <property type="match status" value="1"/>
</dbReference>
<dbReference type="Pfam" id="PF00078">
    <property type="entry name" value="RVT_1"/>
    <property type="match status" value="1"/>
</dbReference>
<proteinExistence type="predicted"/>
<feature type="compositionally biased region" description="Low complexity" evidence="1">
    <location>
        <begin position="172"/>
        <end position="197"/>
    </location>
</feature>
<evidence type="ECO:0000313" key="4">
    <source>
        <dbReference type="Proteomes" id="UP001159363"/>
    </source>
</evidence>
<accession>A0ABQ9HEB5</accession>
<feature type="domain" description="Reverse transcriptase" evidence="2">
    <location>
        <begin position="522"/>
        <end position="705"/>
    </location>
</feature>
<evidence type="ECO:0000259" key="2">
    <source>
        <dbReference type="Pfam" id="PF00078"/>
    </source>
</evidence>
<dbReference type="InterPro" id="IPR000477">
    <property type="entry name" value="RT_dom"/>
</dbReference>
<comment type="caution">
    <text evidence="3">The sequence shown here is derived from an EMBL/GenBank/DDBJ whole genome shotgun (WGS) entry which is preliminary data.</text>
</comment>
<feature type="region of interest" description="Disordered" evidence="1">
    <location>
        <begin position="248"/>
        <end position="284"/>
    </location>
</feature>
<keyword evidence="4" id="KW-1185">Reference proteome</keyword>
<sequence>MQFGPDIKLGAGEMKTAPITVLHSTTKPYHILYDALTTRGITFTQKYSLTLIKEGKYEYFLTQSTTERPTKIVVKNIVAGTDPERISRQGIPAIVVHQMYKYCEPLELYQLNVSKQKQSQQCLACQYEQQTTSIQKAPYSAATAIGSATIPILCSRNKSVLPTNKEDNPVNSAETTSTSHSQTATTNTTPTASSLKTTRTCRMANRNPERQTTGNSIAECTISNSPQSRYGPTHSMKTDMPNSQLMTTTTSIHSQPGDIQARNTRRTKPNNPNTAKNTQIKTKMASKSTSQQLYYCHIHLSLTTIWQQNHSKTETCCLTHCKKNEKTTYETVLQFTRNLCNLLTVWVDPNIPQTHKIQQAAHLARGIFSIVQNGMHSDHLQVIASIEEAETDTHPQKPTPNYSKANWQRFNAVLHNSLDLPQEIKTTDELEESIIHLTKAIHTNVKNAIPHRVKKIQLKDSLPEDVKILITQHNHSEPPQEEPQYATDKEIHLHSHKLSANKAPGDDGIQPIVLKNIQSPALSAITTSVKVAEKVLHTRLQHHIDSSHVLPDYQFGFRAKHSTTHQLTRITEHITNTLIQNQYTAAVFLDIEKAFDRVCHEGLLHKLHSIQIPDYLYIIAAYLHSRKFFAHLPRHSGPTLFNIYVHDFPTARRAKIGCYVDDTMLFASSTRAYLAVRKVQEAINLFQQWFTDWRTAVNVNKSEAIIFPNARSQLH</sequence>
<evidence type="ECO:0000313" key="3">
    <source>
        <dbReference type="EMBL" id="KAJ8882594.1"/>
    </source>
</evidence>
<reference evidence="3 4" key="1">
    <citation type="submission" date="2023-02" db="EMBL/GenBank/DDBJ databases">
        <title>LHISI_Scaffold_Assembly.</title>
        <authorList>
            <person name="Stuart O.P."/>
            <person name="Cleave R."/>
            <person name="Magrath M.J.L."/>
            <person name="Mikheyev A.S."/>
        </authorList>
    </citation>
    <scope>NUCLEOTIDE SEQUENCE [LARGE SCALE GENOMIC DNA]</scope>
    <source>
        <strain evidence="3">Daus_M_001</strain>
        <tissue evidence="3">Leg muscle</tissue>
    </source>
</reference>
<name>A0ABQ9HEB5_9NEOP</name>
<gene>
    <name evidence="3" type="ORF">PR048_014405</name>
</gene>
<feature type="compositionally biased region" description="Low complexity" evidence="1">
    <location>
        <begin position="269"/>
        <end position="278"/>
    </location>
</feature>
<evidence type="ECO:0000256" key="1">
    <source>
        <dbReference type="SAM" id="MobiDB-lite"/>
    </source>
</evidence>